<keyword evidence="5 14" id="KW-0479">Metal-binding</keyword>
<evidence type="ECO:0000256" key="9">
    <source>
        <dbReference type="ARBA" id="ARBA00023136"/>
    </source>
</evidence>
<keyword evidence="6 14" id="KW-1133">Transmembrane helix</keyword>
<feature type="transmembrane region" description="Helical" evidence="14">
    <location>
        <begin position="63"/>
        <end position="81"/>
    </location>
</feature>
<accession>A0ABZ3ECL5</accession>
<keyword evidence="16" id="KW-1185">Reference proteome</keyword>
<protein>
    <recommendedName>
        <fullName evidence="14">Fluoride-specific ion channel FluC</fullName>
    </recommendedName>
</protein>
<dbReference type="PANTHER" id="PTHR28259:SF16">
    <property type="entry name" value="FLUORIDE-SPECIFIC ION CHANNEL FLUC 2"/>
    <property type="match status" value="1"/>
</dbReference>
<comment type="similarity">
    <text evidence="11 14">Belongs to the fluoride channel Fluc/FEX (TC 1.A.43) family.</text>
</comment>
<feature type="binding site" evidence="14">
    <location>
        <position position="74"/>
    </location>
    <ligand>
        <name>Na(+)</name>
        <dbReference type="ChEBI" id="CHEBI:29101"/>
        <note>structural</note>
    </ligand>
</feature>
<evidence type="ECO:0000256" key="3">
    <source>
        <dbReference type="ARBA" id="ARBA00022475"/>
    </source>
</evidence>
<evidence type="ECO:0000256" key="10">
    <source>
        <dbReference type="ARBA" id="ARBA00023303"/>
    </source>
</evidence>
<comment type="function">
    <text evidence="13 14">Fluoride-specific ion channel. Important for reducing fluoride concentration in the cell, thus reducing its toxicity.</text>
</comment>
<dbReference type="Pfam" id="PF02537">
    <property type="entry name" value="CRCB"/>
    <property type="match status" value="1"/>
</dbReference>
<dbReference type="HAMAP" id="MF_00454">
    <property type="entry name" value="FluC"/>
    <property type="match status" value="1"/>
</dbReference>
<comment type="catalytic activity">
    <reaction evidence="12">
        <text>fluoride(in) = fluoride(out)</text>
        <dbReference type="Rhea" id="RHEA:76159"/>
        <dbReference type="ChEBI" id="CHEBI:17051"/>
    </reaction>
    <physiologicalReaction direction="left-to-right" evidence="12">
        <dbReference type="Rhea" id="RHEA:76160"/>
    </physiologicalReaction>
</comment>
<feature type="transmembrane region" description="Helical" evidence="14">
    <location>
        <begin position="35"/>
        <end position="56"/>
    </location>
</feature>
<dbReference type="PANTHER" id="PTHR28259">
    <property type="entry name" value="FLUORIDE EXPORT PROTEIN 1-RELATED"/>
    <property type="match status" value="1"/>
</dbReference>
<evidence type="ECO:0000313" key="15">
    <source>
        <dbReference type="EMBL" id="XAF70398.1"/>
    </source>
</evidence>
<keyword evidence="9 14" id="KW-0472">Membrane</keyword>
<evidence type="ECO:0000313" key="16">
    <source>
        <dbReference type="Proteomes" id="UP001436297"/>
    </source>
</evidence>
<evidence type="ECO:0000256" key="1">
    <source>
        <dbReference type="ARBA" id="ARBA00004651"/>
    </source>
</evidence>
<comment type="activity regulation">
    <text evidence="14">Na(+) is not transported, but it plays an essential structural role and its presence is essential for fluoride channel function.</text>
</comment>
<keyword evidence="3 14" id="KW-1003">Cell membrane</keyword>
<dbReference type="EMBL" id="CP128355">
    <property type="protein sequence ID" value="XAF70398.1"/>
    <property type="molecule type" value="Genomic_DNA"/>
</dbReference>
<evidence type="ECO:0000256" key="8">
    <source>
        <dbReference type="ARBA" id="ARBA00023065"/>
    </source>
</evidence>
<evidence type="ECO:0000256" key="6">
    <source>
        <dbReference type="ARBA" id="ARBA00022989"/>
    </source>
</evidence>
<keyword evidence="8 14" id="KW-0406">Ion transport</keyword>
<evidence type="ECO:0000256" key="7">
    <source>
        <dbReference type="ARBA" id="ARBA00023053"/>
    </source>
</evidence>
<proteinExistence type="inferred from homology"/>
<dbReference type="InterPro" id="IPR003691">
    <property type="entry name" value="FluC"/>
</dbReference>
<keyword evidence="10 14" id="KW-0407">Ion channel</keyword>
<dbReference type="Proteomes" id="UP001436297">
    <property type="component" value="Chromosome"/>
</dbReference>
<evidence type="ECO:0000256" key="12">
    <source>
        <dbReference type="ARBA" id="ARBA00035585"/>
    </source>
</evidence>
<organism evidence="15 16">
    <name type="scientific">Staphylococcus hsinchuensis</name>
    <dbReference type="NCBI Taxonomy" id="3051183"/>
    <lineage>
        <taxon>Bacteria</taxon>
        <taxon>Bacillati</taxon>
        <taxon>Bacillota</taxon>
        <taxon>Bacilli</taxon>
        <taxon>Bacillales</taxon>
        <taxon>Staphylococcaceae</taxon>
        <taxon>Staphylococcus</taxon>
    </lineage>
</organism>
<evidence type="ECO:0000256" key="4">
    <source>
        <dbReference type="ARBA" id="ARBA00022692"/>
    </source>
</evidence>
<keyword evidence="7 14" id="KW-0915">Sodium</keyword>
<evidence type="ECO:0000256" key="2">
    <source>
        <dbReference type="ARBA" id="ARBA00022448"/>
    </source>
</evidence>
<name>A0ABZ3ECL5_9STAP</name>
<reference evidence="15 16" key="1">
    <citation type="journal article" date="2024" name="Pathogens">
        <title>Staphylococcus hsinchuensis sp. nov., Isolated from Soymilk.</title>
        <authorList>
            <person name="Wang Y.T."/>
            <person name="Lin Y.C."/>
            <person name="Hsieh Y.H."/>
            <person name="Lin Y.T."/>
            <person name="Hamada M."/>
            <person name="Chen C.C."/>
            <person name="Liou J.S."/>
            <person name="Lee A.Y."/>
            <person name="Zhang W.L."/>
            <person name="Chen Y.T."/>
            <person name="Huang C.H."/>
        </authorList>
    </citation>
    <scope>NUCLEOTIDE SEQUENCE [LARGE SCALE GENOMIC DNA]</scope>
    <source>
        <strain evidence="15 16">H164</strain>
    </source>
</reference>
<keyword evidence="4 14" id="KW-0812">Transmembrane</keyword>
<feature type="transmembrane region" description="Helical" evidence="14">
    <location>
        <begin position="93"/>
        <end position="117"/>
    </location>
</feature>
<evidence type="ECO:0000256" key="14">
    <source>
        <dbReference type="HAMAP-Rule" id="MF_00454"/>
    </source>
</evidence>
<evidence type="ECO:0000256" key="13">
    <source>
        <dbReference type="ARBA" id="ARBA00049940"/>
    </source>
</evidence>
<evidence type="ECO:0000256" key="5">
    <source>
        <dbReference type="ARBA" id="ARBA00022723"/>
    </source>
</evidence>
<sequence>MIKILLLMCGGGIGAVIRGTITHLCQRYFNSQIPIATSLVNILGSFIIGMVMALTIHNTWIHPFFVVGVLGGFTTFSTLSSELVKFLTPNKQYGLFFIYSTIQYVGAFIACICGYYLI</sequence>
<evidence type="ECO:0000256" key="11">
    <source>
        <dbReference type="ARBA" id="ARBA00035120"/>
    </source>
</evidence>
<comment type="subcellular location">
    <subcellularLocation>
        <location evidence="1 14">Cell membrane</location>
        <topology evidence="1 14">Multi-pass membrane protein</topology>
    </subcellularLocation>
</comment>
<dbReference type="RefSeq" id="WP_251519709.1">
    <property type="nucleotide sequence ID" value="NZ_CP128355.1"/>
</dbReference>
<keyword evidence="2 14" id="KW-0813">Transport</keyword>
<gene>
    <name evidence="14" type="primary">fluC</name>
    <name evidence="14" type="synonym">crcB</name>
    <name evidence="15" type="ORF">QQM35_10020</name>
</gene>
<feature type="binding site" evidence="14">
    <location>
        <position position="71"/>
    </location>
    <ligand>
        <name>Na(+)</name>
        <dbReference type="ChEBI" id="CHEBI:29101"/>
        <note>structural</note>
    </ligand>
</feature>